<accession>A0A226CX01</accession>
<dbReference type="Proteomes" id="UP000198287">
    <property type="component" value="Unassembled WGS sequence"/>
</dbReference>
<organism evidence="3 4">
    <name type="scientific">Folsomia candida</name>
    <name type="common">Springtail</name>
    <dbReference type="NCBI Taxonomy" id="158441"/>
    <lineage>
        <taxon>Eukaryota</taxon>
        <taxon>Metazoa</taxon>
        <taxon>Ecdysozoa</taxon>
        <taxon>Arthropoda</taxon>
        <taxon>Hexapoda</taxon>
        <taxon>Collembola</taxon>
        <taxon>Entomobryomorpha</taxon>
        <taxon>Isotomoidea</taxon>
        <taxon>Isotomidae</taxon>
        <taxon>Proisotominae</taxon>
        <taxon>Folsomia</taxon>
    </lineage>
</organism>
<protein>
    <recommendedName>
        <fullName evidence="2">CUB domain-containing protein</fullName>
    </recommendedName>
</protein>
<gene>
    <name evidence="3" type="ORF">Fcan01_28304</name>
</gene>
<dbReference type="AlphaFoldDB" id="A0A226CX01"/>
<name>A0A226CX01_FOLCA</name>
<evidence type="ECO:0000256" key="1">
    <source>
        <dbReference type="SAM" id="SignalP"/>
    </source>
</evidence>
<sequence>MKHGILLGVAHLLTVVGLFSPKLVEGQQPILRCEYDQPKVTVDAYGGSILTYYSWMPCTFVIKKVLNNRGNVQKLSNVSHHQLWHCVTAQPCHVPDFMSFKTASANTSGNCEVDKLTISNSVTVKDGFSTCGDLSGQHMYLTFDEDCDDLEVAYKPSPTSPSGTYQMFVTPIPCSSRDLVPSHCLQRFNGSRGVVRSFDYPIQQQNSQKYTVCVEPEGGWKPCGSEDGYPSSPPFSITTNLVPPTSCDTDWVAINGDRPRCDKFPKKVSSTWKPFLLNVNFNEEEIPPSGFGKNPGDANDASSCADVGLTSSGILLCEWSDGTCQCDINPALVIPGIDPSVSFGPSPDVENLGFCLKYDVQI</sequence>
<evidence type="ECO:0000313" key="3">
    <source>
        <dbReference type="EMBL" id="OXA36921.1"/>
    </source>
</evidence>
<feature type="domain" description="CUB" evidence="2">
    <location>
        <begin position="181"/>
        <end position="360"/>
    </location>
</feature>
<dbReference type="PANTHER" id="PTHR33236">
    <property type="entry name" value="INTRAFLAGELLAR TRANSPORT PROTEIN 122 FAMILY PROTEIN-RELATED"/>
    <property type="match status" value="1"/>
</dbReference>
<keyword evidence="1" id="KW-0732">Signal</keyword>
<dbReference type="PANTHER" id="PTHR33236:SF5">
    <property type="entry name" value="CUB DOMAIN-CONTAINING PROTEIN"/>
    <property type="match status" value="1"/>
</dbReference>
<keyword evidence="4" id="KW-1185">Reference proteome</keyword>
<dbReference type="InterPro" id="IPR058698">
    <property type="entry name" value="CUB_metazoa"/>
</dbReference>
<comment type="caution">
    <text evidence="3">The sequence shown here is derived from an EMBL/GenBank/DDBJ whole genome shotgun (WGS) entry which is preliminary data.</text>
</comment>
<feature type="signal peptide" evidence="1">
    <location>
        <begin position="1"/>
        <end position="26"/>
    </location>
</feature>
<proteinExistence type="predicted"/>
<evidence type="ECO:0000313" key="4">
    <source>
        <dbReference type="Proteomes" id="UP000198287"/>
    </source>
</evidence>
<dbReference type="EMBL" id="LNIX01000068">
    <property type="protein sequence ID" value="OXA36921.1"/>
    <property type="molecule type" value="Genomic_DNA"/>
</dbReference>
<feature type="chain" id="PRO_5012330239" description="CUB domain-containing protein" evidence="1">
    <location>
        <begin position="27"/>
        <end position="362"/>
    </location>
</feature>
<dbReference type="Pfam" id="PF26080">
    <property type="entry name" value="CUB_animal"/>
    <property type="match status" value="1"/>
</dbReference>
<reference evidence="3 4" key="1">
    <citation type="submission" date="2015-12" db="EMBL/GenBank/DDBJ databases">
        <title>The genome of Folsomia candida.</title>
        <authorList>
            <person name="Faddeeva A."/>
            <person name="Derks M.F."/>
            <person name="Anvar Y."/>
            <person name="Smit S."/>
            <person name="Van Straalen N."/>
            <person name="Roelofs D."/>
        </authorList>
    </citation>
    <scope>NUCLEOTIDE SEQUENCE [LARGE SCALE GENOMIC DNA]</scope>
    <source>
        <strain evidence="3 4">VU population</strain>
        <tissue evidence="3">Whole body</tissue>
    </source>
</reference>
<dbReference type="STRING" id="158441.A0A226CX01"/>
<dbReference type="OrthoDB" id="6378913at2759"/>
<evidence type="ECO:0000259" key="2">
    <source>
        <dbReference type="Pfam" id="PF26080"/>
    </source>
</evidence>